<dbReference type="PROSITE" id="PS50893">
    <property type="entry name" value="ABC_TRANSPORTER_2"/>
    <property type="match status" value="1"/>
</dbReference>
<comment type="similarity">
    <text evidence="1">Belongs to the ABC transporter superfamily.</text>
</comment>
<dbReference type="RefSeq" id="WP_227577856.1">
    <property type="nucleotide sequence ID" value="NZ_CP101987.1"/>
</dbReference>
<evidence type="ECO:0000256" key="1">
    <source>
        <dbReference type="ARBA" id="ARBA00005417"/>
    </source>
</evidence>
<dbReference type="InterPro" id="IPR003439">
    <property type="entry name" value="ABC_transporter-like_ATP-bd"/>
</dbReference>
<evidence type="ECO:0000256" key="3">
    <source>
        <dbReference type="ARBA" id="ARBA00022741"/>
    </source>
</evidence>
<evidence type="ECO:0000313" key="7">
    <source>
        <dbReference type="Proteomes" id="UP001316384"/>
    </source>
</evidence>
<dbReference type="SMART" id="SM00382">
    <property type="entry name" value="AAA"/>
    <property type="match status" value="1"/>
</dbReference>
<feature type="domain" description="ABC transporter" evidence="5">
    <location>
        <begin position="3"/>
        <end position="226"/>
    </location>
</feature>
<evidence type="ECO:0000259" key="5">
    <source>
        <dbReference type="PROSITE" id="PS50893"/>
    </source>
</evidence>
<protein>
    <submittedName>
        <fullName evidence="6">ATP-binding cassette domain-containing protein</fullName>
    </submittedName>
</protein>
<dbReference type="SUPFAM" id="SSF52540">
    <property type="entry name" value="P-loop containing nucleoside triphosphate hydrolases"/>
    <property type="match status" value="1"/>
</dbReference>
<keyword evidence="3" id="KW-0547">Nucleotide-binding</keyword>
<evidence type="ECO:0000256" key="4">
    <source>
        <dbReference type="ARBA" id="ARBA00022840"/>
    </source>
</evidence>
<accession>A0ABY5KVD5</accession>
<dbReference type="GO" id="GO:0005524">
    <property type="term" value="F:ATP binding"/>
    <property type="evidence" value="ECO:0007669"/>
    <property type="project" value="UniProtKB-KW"/>
</dbReference>
<sequence length="233" mass="24403">MVIEMLQVGRRFGRRQVLQGVDLTAREGAVTGLLGPNGAGKSTTLRVLLGLLRPHGGQVRLFGEPWRREHLARVGASVDGPSFYGHLTGRQNVALHARLVGVGAAAVGEALETVGLGAAADQRASGYSTGMRSRLALAIALLGDPDLVVLDEPQNGLDPSGVREVRELVRRLARDGRTVLFSSHLLSEVAAVADDVTCLAAGRTVFAGPLSALAPDGDLESAYFQVTAGRAAR</sequence>
<organism evidence="6 7">
    <name type="scientific">Cellulomonas xiejunii</name>
    <dbReference type="NCBI Taxonomy" id="2968083"/>
    <lineage>
        <taxon>Bacteria</taxon>
        <taxon>Bacillati</taxon>
        <taxon>Actinomycetota</taxon>
        <taxon>Actinomycetes</taxon>
        <taxon>Micrococcales</taxon>
        <taxon>Cellulomonadaceae</taxon>
        <taxon>Cellulomonas</taxon>
    </lineage>
</organism>
<name>A0ABY5KVD5_9CELL</name>
<evidence type="ECO:0000313" key="6">
    <source>
        <dbReference type="EMBL" id="UUI72293.1"/>
    </source>
</evidence>
<gene>
    <name evidence="6" type="ORF">NP048_02150</name>
</gene>
<evidence type="ECO:0000256" key="2">
    <source>
        <dbReference type="ARBA" id="ARBA00022448"/>
    </source>
</evidence>
<dbReference type="PANTHER" id="PTHR43335">
    <property type="entry name" value="ABC TRANSPORTER, ATP-BINDING PROTEIN"/>
    <property type="match status" value="1"/>
</dbReference>
<dbReference type="Gene3D" id="3.40.50.300">
    <property type="entry name" value="P-loop containing nucleotide triphosphate hydrolases"/>
    <property type="match status" value="1"/>
</dbReference>
<dbReference type="PANTHER" id="PTHR43335:SF4">
    <property type="entry name" value="ABC TRANSPORTER, ATP-BINDING PROTEIN"/>
    <property type="match status" value="1"/>
</dbReference>
<dbReference type="InterPro" id="IPR027417">
    <property type="entry name" value="P-loop_NTPase"/>
</dbReference>
<keyword evidence="2" id="KW-0813">Transport</keyword>
<keyword evidence="4 6" id="KW-0067">ATP-binding</keyword>
<proteinExistence type="inferred from homology"/>
<keyword evidence="7" id="KW-1185">Reference proteome</keyword>
<dbReference type="EMBL" id="CP101987">
    <property type="protein sequence ID" value="UUI72293.1"/>
    <property type="molecule type" value="Genomic_DNA"/>
</dbReference>
<dbReference type="Pfam" id="PF00005">
    <property type="entry name" value="ABC_tran"/>
    <property type="match status" value="1"/>
</dbReference>
<dbReference type="Proteomes" id="UP001316384">
    <property type="component" value="Chromosome"/>
</dbReference>
<dbReference type="InterPro" id="IPR003593">
    <property type="entry name" value="AAA+_ATPase"/>
</dbReference>
<reference evidence="6 7" key="1">
    <citation type="submission" date="2022-07" db="EMBL/GenBank/DDBJ databases">
        <title>Novel species in genus cellulomonas.</title>
        <authorList>
            <person name="Ye L."/>
        </authorList>
    </citation>
    <scope>NUCLEOTIDE SEQUENCE [LARGE SCALE GENOMIC DNA]</scope>
    <source>
        <strain evidence="7">zg-B89</strain>
    </source>
</reference>